<evidence type="ECO:0000256" key="2">
    <source>
        <dbReference type="SAM" id="Phobius"/>
    </source>
</evidence>
<feature type="domain" description="TraG N-terminal Proteobacteria" evidence="3">
    <location>
        <begin position="4"/>
        <end position="464"/>
    </location>
</feature>
<name>A0A2X0SMB8_9PROT</name>
<sequence length="527" mass="56436">MIFEVFSYWNIRELELVFNAVAAIVGSGDYLGLLRTLALVGLLAMAMAVLAGFSQLPDFGRWVIMLALFNAMLLVPKVNVVITDRTGTQPSVTVANVPIGLAAFAHSISHIGDWLTRSFETTFSLPADIQFRTNGTLFGHRVQQEVLHTKFDNSILTGNLLEFYRECVIPEYSTGFVVASDLAKSNDIWTYLSGKTNPGRLVTIRTIPGVPVPTATDAYGCDVAYTYLTAQIVAVNTQQMNMLGRRLYPGLPTAAANAAVQGAIQTSTNYMLGVSTTALDATKQAAMSNFMIDAQYMLPAQLGDAASASANLGQAQAIRSTSESYKMMAKMAESTMPKVKNIVEIVQYSVFPIILLLVLLAGHKGGLVLKAYVMSLVWVQLWPPLYAVMHLVMTMHAQDLAAMTGGLGLSMSQYSLVNNAYISDEAIAGMIAATAIPAIAAAIVKGGDVGAQAIAGMVSPARESERIASGMSSGNLQMGNASLGNQSFDTMSGLQHNTRPTIRQGGFESTAQDGVKRFNGRSKKREG</sequence>
<accession>A0A2X0SMB8</accession>
<dbReference type="EMBL" id="LS423452">
    <property type="protein sequence ID" value="SPS06045.1"/>
    <property type="molecule type" value="Genomic_DNA"/>
</dbReference>
<dbReference type="Pfam" id="PF07916">
    <property type="entry name" value="TraG_N"/>
    <property type="match status" value="1"/>
</dbReference>
<gene>
    <name evidence="4" type="ORF">NITFAB_1635</name>
</gene>
<evidence type="ECO:0000259" key="3">
    <source>
        <dbReference type="Pfam" id="PF07916"/>
    </source>
</evidence>
<evidence type="ECO:0000256" key="1">
    <source>
        <dbReference type="SAM" id="MobiDB-lite"/>
    </source>
</evidence>
<feature type="region of interest" description="Disordered" evidence="1">
    <location>
        <begin position="487"/>
        <end position="527"/>
    </location>
</feature>
<keyword evidence="2" id="KW-1133">Transmembrane helix</keyword>
<dbReference type="AlphaFoldDB" id="A0A2X0SMB8"/>
<dbReference type="InterPro" id="IPR012931">
    <property type="entry name" value="TraG_N_Proteobacteria"/>
</dbReference>
<keyword evidence="2" id="KW-0812">Transmembrane</keyword>
<feature type="transmembrane region" description="Helical" evidence="2">
    <location>
        <begin position="59"/>
        <end position="75"/>
    </location>
</feature>
<evidence type="ECO:0000313" key="4">
    <source>
        <dbReference type="EMBL" id="SPS06045.1"/>
    </source>
</evidence>
<reference evidence="4" key="1">
    <citation type="submission" date="2018-05" db="EMBL/GenBank/DDBJ databases">
        <authorList>
            <person name="Lanie J.A."/>
            <person name="Ng W.-L."/>
            <person name="Kazmierczak K.M."/>
            <person name="Andrzejewski T.M."/>
            <person name="Davidsen T.M."/>
            <person name="Wayne K.J."/>
            <person name="Tettelin H."/>
            <person name="Glass J.I."/>
            <person name="Rusch D."/>
            <person name="Podicherti R."/>
            <person name="Tsui H.-C.T."/>
            <person name="Winkler M.E."/>
        </authorList>
    </citation>
    <scope>NUCLEOTIDE SEQUENCE</scope>
    <source>
        <strain evidence="4">KNB</strain>
    </source>
</reference>
<feature type="transmembrane region" description="Helical" evidence="2">
    <location>
        <begin position="369"/>
        <end position="388"/>
    </location>
</feature>
<feature type="transmembrane region" description="Helical" evidence="2">
    <location>
        <begin position="33"/>
        <end position="53"/>
    </location>
</feature>
<feature type="transmembrane region" description="Helical" evidence="2">
    <location>
        <begin position="345"/>
        <end position="363"/>
    </location>
</feature>
<proteinExistence type="predicted"/>
<feature type="compositionally biased region" description="Polar residues" evidence="1">
    <location>
        <begin position="487"/>
        <end position="512"/>
    </location>
</feature>
<organism evidence="4">
    <name type="scientific">Candidatus Nitrotoga fabula</name>
    <dbReference type="NCBI Taxonomy" id="2182327"/>
    <lineage>
        <taxon>Bacteria</taxon>
        <taxon>Pseudomonadati</taxon>
        <taxon>Pseudomonadota</taxon>
        <taxon>Betaproteobacteria</taxon>
        <taxon>Nitrosomonadales</taxon>
        <taxon>Gallionellaceae</taxon>
        <taxon>Candidatus Nitrotoga</taxon>
    </lineage>
</organism>
<feature type="compositionally biased region" description="Basic residues" evidence="1">
    <location>
        <begin position="518"/>
        <end position="527"/>
    </location>
</feature>
<keyword evidence="2" id="KW-0472">Membrane</keyword>
<protein>
    <recommendedName>
        <fullName evidence="3">TraG N-terminal Proteobacteria domain-containing protein</fullName>
    </recommendedName>
</protein>